<dbReference type="Pfam" id="PF02190">
    <property type="entry name" value="LON_substr_bdg"/>
    <property type="match status" value="1"/>
</dbReference>
<protein>
    <recommendedName>
        <fullName evidence="1">Lon N-terminal domain-containing protein</fullName>
    </recommendedName>
</protein>
<gene>
    <name evidence="2" type="ORF">CLV47_12722</name>
</gene>
<accession>A0A2T0Z5S3</accession>
<dbReference type="InterPro" id="IPR015947">
    <property type="entry name" value="PUA-like_sf"/>
</dbReference>
<dbReference type="SUPFAM" id="SSF88697">
    <property type="entry name" value="PUA domain-like"/>
    <property type="match status" value="1"/>
</dbReference>
<reference evidence="2 3" key="1">
    <citation type="submission" date="2018-03" db="EMBL/GenBank/DDBJ databases">
        <title>Genomic Encyclopedia of Archaeal and Bacterial Type Strains, Phase II (KMG-II): from individual species to whole genera.</title>
        <authorList>
            <person name="Goeker M."/>
        </authorList>
    </citation>
    <scope>NUCLEOTIDE SEQUENCE [LARGE SCALE GENOMIC DNA]</scope>
    <source>
        <strain evidence="2 3">DSM 100065</strain>
    </source>
</reference>
<evidence type="ECO:0000313" key="2">
    <source>
        <dbReference type="EMBL" id="PRZ31686.1"/>
    </source>
</evidence>
<dbReference type="EMBL" id="PVUE01000027">
    <property type="protein sequence ID" value="PRZ31686.1"/>
    <property type="molecule type" value="Genomic_DNA"/>
</dbReference>
<dbReference type="AlphaFoldDB" id="A0A2T0Z5S3"/>
<dbReference type="OrthoDB" id="25394at2"/>
<dbReference type="Proteomes" id="UP000237752">
    <property type="component" value="Unassembled WGS sequence"/>
</dbReference>
<dbReference type="InterPro" id="IPR003111">
    <property type="entry name" value="Lon_prtase_N"/>
</dbReference>
<organism evidence="2 3">
    <name type="scientific">Antricoccus suffuscus</name>
    <dbReference type="NCBI Taxonomy" id="1629062"/>
    <lineage>
        <taxon>Bacteria</taxon>
        <taxon>Bacillati</taxon>
        <taxon>Actinomycetota</taxon>
        <taxon>Actinomycetes</taxon>
        <taxon>Geodermatophilales</taxon>
        <taxon>Antricoccaceae</taxon>
        <taxon>Antricoccus</taxon>
    </lineage>
</organism>
<dbReference type="RefSeq" id="WP_106350985.1">
    <property type="nucleotide sequence ID" value="NZ_PVUE01000027.1"/>
</dbReference>
<dbReference type="PANTHER" id="PTHR46732">
    <property type="entry name" value="ATP-DEPENDENT PROTEASE LA (LON) DOMAIN PROTEIN"/>
    <property type="match status" value="1"/>
</dbReference>
<evidence type="ECO:0000313" key="3">
    <source>
        <dbReference type="Proteomes" id="UP000237752"/>
    </source>
</evidence>
<evidence type="ECO:0000259" key="1">
    <source>
        <dbReference type="PROSITE" id="PS51787"/>
    </source>
</evidence>
<dbReference type="InterPro" id="IPR046336">
    <property type="entry name" value="Lon_prtase_N_sf"/>
</dbReference>
<keyword evidence="3" id="KW-1185">Reference proteome</keyword>
<sequence length="232" mass="25420">MDRTLPLFPLEAILYPGTLMPLRIFQPRYVQLLEDLQRVPGSEFGVIGLRSGSSADLTVRPDTYDVGCTATVRMMRREEAGASDTFAVTVLGRERFRLLGLVDQGTPYVCGKVEPFEDEPADPATLDDVESLASENLVLFAKYVRGVADIRGRTTIPVTEANLPSDAPSLSWLMASAIKLSRAEQQKVLEIPSDALRLARQRRLLTRELALISRLGALPVGPGDLPSRSGQN</sequence>
<dbReference type="PROSITE" id="PS51787">
    <property type="entry name" value="LON_N"/>
    <property type="match status" value="1"/>
</dbReference>
<comment type="caution">
    <text evidence="2">The sequence shown here is derived from an EMBL/GenBank/DDBJ whole genome shotgun (WGS) entry which is preliminary data.</text>
</comment>
<dbReference type="SMART" id="SM00464">
    <property type="entry name" value="LON"/>
    <property type="match status" value="1"/>
</dbReference>
<proteinExistence type="predicted"/>
<dbReference type="PANTHER" id="PTHR46732:SF8">
    <property type="entry name" value="ATP-DEPENDENT PROTEASE LA (LON) DOMAIN PROTEIN"/>
    <property type="match status" value="1"/>
</dbReference>
<dbReference type="Gene3D" id="2.30.130.40">
    <property type="entry name" value="LON domain-like"/>
    <property type="match status" value="1"/>
</dbReference>
<feature type="domain" description="Lon N-terminal" evidence="1">
    <location>
        <begin position="2"/>
        <end position="209"/>
    </location>
</feature>
<name>A0A2T0Z5S3_9ACTN</name>
<dbReference type="Gene3D" id="1.20.58.1480">
    <property type="match status" value="1"/>
</dbReference>